<accession>A0A542XLJ8</accession>
<proteinExistence type="predicted"/>
<name>A0A542XLJ8_SALAC</name>
<evidence type="ECO:0000313" key="1">
    <source>
        <dbReference type="EMBL" id="TQL36721.1"/>
    </source>
</evidence>
<protein>
    <submittedName>
        <fullName evidence="1">Uncharacterized protein</fullName>
    </submittedName>
</protein>
<organism evidence="1 2">
    <name type="scientific">Salinispora arenicola</name>
    <dbReference type="NCBI Taxonomy" id="168697"/>
    <lineage>
        <taxon>Bacteria</taxon>
        <taxon>Bacillati</taxon>
        <taxon>Actinomycetota</taxon>
        <taxon>Actinomycetes</taxon>
        <taxon>Micromonosporales</taxon>
        <taxon>Micromonosporaceae</taxon>
        <taxon>Salinispora</taxon>
    </lineage>
</organism>
<comment type="caution">
    <text evidence="1">The sequence shown here is derived from an EMBL/GenBank/DDBJ whole genome shotgun (WGS) entry which is preliminary data.</text>
</comment>
<sequence length="45" mass="5018">MVVVTFPAPLLRRWRQVSCEHFHRERPRPRGLAGALAGIPLAAIA</sequence>
<gene>
    <name evidence="1" type="ORF">FB564_1837</name>
</gene>
<dbReference type="AlphaFoldDB" id="A0A542XLJ8"/>
<dbReference type="Proteomes" id="UP000315983">
    <property type="component" value="Unassembled WGS sequence"/>
</dbReference>
<dbReference type="EMBL" id="VFOL01000001">
    <property type="protein sequence ID" value="TQL36721.1"/>
    <property type="molecule type" value="Genomic_DNA"/>
</dbReference>
<reference evidence="1 2" key="1">
    <citation type="submission" date="2019-06" db="EMBL/GenBank/DDBJ databases">
        <title>Sequencing the genomes of 1000 actinobacteria strains.</title>
        <authorList>
            <person name="Klenk H.-P."/>
        </authorList>
    </citation>
    <scope>NUCLEOTIDE SEQUENCE [LARGE SCALE GENOMIC DNA]</scope>
    <source>
        <strain evidence="1 2">DSM 44819</strain>
    </source>
</reference>
<evidence type="ECO:0000313" key="2">
    <source>
        <dbReference type="Proteomes" id="UP000315983"/>
    </source>
</evidence>